<protein>
    <submittedName>
        <fullName evidence="2">Uncharacterized protein</fullName>
    </submittedName>
</protein>
<dbReference type="EMBL" id="GBRH01211458">
    <property type="protein sequence ID" value="JAD86437.1"/>
    <property type="molecule type" value="Transcribed_RNA"/>
</dbReference>
<reference evidence="2" key="1">
    <citation type="submission" date="2014-09" db="EMBL/GenBank/DDBJ databases">
        <authorList>
            <person name="Magalhaes I.L.F."/>
            <person name="Oliveira U."/>
            <person name="Santos F.R."/>
            <person name="Vidigal T.H.D.A."/>
            <person name="Brescovit A.D."/>
            <person name="Santos A.J."/>
        </authorList>
    </citation>
    <scope>NUCLEOTIDE SEQUENCE</scope>
    <source>
        <tissue evidence="2">Shoot tissue taken approximately 20 cm above the soil surface</tissue>
    </source>
</reference>
<feature type="compositionally biased region" description="Low complexity" evidence="1">
    <location>
        <begin position="69"/>
        <end position="81"/>
    </location>
</feature>
<organism evidence="2">
    <name type="scientific">Arundo donax</name>
    <name type="common">Giant reed</name>
    <name type="synonym">Donax arundinaceus</name>
    <dbReference type="NCBI Taxonomy" id="35708"/>
    <lineage>
        <taxon>Eukaryota</taxon>
        <taxon>Viridiplantae</taxon>
        <taxon>Streptophyta</taxon>
        <taxon>Embryophyta</taxon>
        <taxon>Tracheophyta</taxon>
        <taxon>Spermatophyta</taxon>
        <taxon>Magnoliopsida</taxon>
        <taxon>Liliopsida</taxon>
        <taxon>Poales</taxon>
        <taxon>Poaceae</taxon>
        <taxon>PACMAD clade</taxon>
        <taxon>Arundinoideae</taxon>
        <taxon>Arundineae</taxon>
        <taxon>Arundo</taxon>
    </lineage>
</organism>
<sequence>MAPSFQTRYAVPNMMVVMSVNDTRTRNTSTPNGSSNVHPSLGIPRLLSSNRFPGASGSRDRRRPPPAAPAFFASASRSASSTPLPNSGFPGFHDGDAPLGFRDAATAPFPPPGSAYLPSTRAARSCSRAVSGARFGGSSGQLPFGCCGWPLPGVTGAFSAPGLGAAGGGVPVAVSCAAAGAAWSLSVAGQLVLAACLFLGRGSSGGSFRKAVAAAAFWKGCL</sequence>
<feature type="region of interest" description="Disordered" evidence="1">
    <location>
        <begin position="24"/>
        <end position="92"/>
    </location>
</feature>
<evidence type="ECO:0000256" key="1">
    <source>
        <dbReference type="SAM" id="MobiDB-lite"/>
    </source>
</evidence>
<reference evidence="2" key="2">
    <citation type="journal article" date="2015" name="Data Brief">
        <title>Shoot transcriptome of the giant reed, Arundo donax.</title>
        <authorList>
            <person name="Barrero R.A."/>
            <person name="Guerrero F.D."/>
            <person name="Moolhuijzen P."/>
            <person name="Goolsby J.A."/>
            <person name="Tidwell J."/>
            <person name="Bellgard S.E."/>
            <person name="Bellgard M.I."/>
        </authorList>
    </citation>
    <scope>NUCLEOTIDE SEQUENCE</scope>
    <source>
        <tissue evidence="2">Shoot tissue taken approximately 20 cm above the soil surface</tissue>
    </source>
</reference>
<proteinExistence type="predicted"/>
<dbReference type="AlphaFoldDB" id="A0A0A9DRP7"/>
<feature type="compositionally biased region" description="Polar residues" evidence="1">
    <location>
        <begin position="24"/>
        <end position="38"/>
    </location>
</feature>
<evidence type="ECO:0000313" key="2">
    <source>
        <dbReference type="EMBL" id="JAD86437.1"/>
    </source>
</evidence>
<accession>A0A0A9DRP7</accession>
<name>A0A0A9DRP7_ARUDO</name>